<dbReference type="InterPro" id="IPR025640">
    <property type="entry name" value="GYF_2"/>
</dbReference>
<keyword evidence="1" id="KW-1133">Transmembrane helix</keyword>
<keyword evidence="1" id="KW-0812">Transmembrane</keyword>
<evidence type="ECO:0000259" key="2">
    <source>
        <dbReference type="Pfam" id="PF14237"/>
    </source>
</evidence>
<proteinExistence type="predicted"/>
<protein>
    <recommendedName>
        <fullName evidence="2">GYF domain-containing protein</fullName>
    </recommendedName>
</protein>
<evidence type="ECO:0000256" key="1">
    <source>
        <dbReference type="SAM" id="Phobius"/>
    </source>
</evidence>
<accession>A0A382EVS8</accession>
<reference evidence="3" key="1">
    <citation type="submission" date="2018-05" db="EMBL/GenBank/DDBJ databases">
        <authorList>
            <person name="Lanie J.A."/>
            <person name="Ng W.-L."/>
            <person name="Kazmierczak K.M."/>
            <person name="Andrzejewski T.M."/>
            <person name="Davidsen T.M."/>
            <person name="Wayne K.J."/>
            <person name="Tettelin H."/>
            <person name="Glass J.I."/>
            <person name="Rusch D."/>
            <person name="Podicherti R."/>
            <person name="Tsui H.-C.T."/>
            <person name="Winkler M.E."/>
        </authorList>
    </citation>
    <scope>NUCLEOTIDE SEQUENCE</scope>
</reference>
<sequence>MSQQYKIKGTDGAEYGPVSTEELQQWIAQNRCTRDSLVEADGSGEWVPLATLPVFQSALAALAVPPPAPEQGDGGVSTVIPYKNVPALVGYYLAVFSGLGLLCPPAGFVLALPALILGIIGLKKVKANSEAKGTVHAWIGILGGAFFCIVFILMIVLRSPQFRPF</sequence>
<keyword evidence="1" id="KW-0472">Membrane</keyword>
<name>A0A382EVS8_9ZZZZ</name>
<dbReference type="AlphaFoldDB" id="A0A382EVS8"/>
<feature type="transmembrane region" description="Helical" evidence="1">
    <location>
        <begin position="91"/>
        <end position="122"/>
    </location>
</feature>
<dbReference type="EMBL" id="UINC01046490">
    <property type="protein sequence ID" value="SVB54575.1"/>
    <property type="molecule type" value="Genomic_DNA"/>
</dbReference>
<organism evidence="3">
    <name type="scientific">marine metagenome</name>
    <dbReference type="NCBI Taxonomy" id="408172"/>
    <lineage>
        <taxon>unclassified sequences</taxon>
        <taxon>metagenomes</taxon>
        <taxon>ecological metagenomes</taxon>
    </lineage>
</organism>
<feature type="domain" description="GYF" evidence="2">
    <location>
        <begin position="11"/>
        <end position="53"/>
    </location>
</feature>
<gene>
    <name evidence="3" type="ORF">METZ01_LOCUS207429</name>
</gene>
<evidence type="ECO:0000313" key="3">
    <source>
        <dbReference type="EMBL" id="SVB54575.1"/>
    </source>
</evidence>
<dbReference type="Pfam" id="PF14237">
    <property type="entry name" value="GYF_2"/>
    <property type="match status" value="1"/>
</dbReference>
<feature type="transmembrane region" description="Helical" evidence="1">
    <location>
        <begin position="134"/>
        <end position="157"/>
    </location>
</feature>